<protein>
    <recommendedName>
        <fullName evidence="5">Membrane protein ArfC</fullName>
    </recommendedName>
</protein>
<keyword evidence="2" id="KW-0472">Membrane</keyword>
<keyword evidence="4" id="KW-1185">Reference proteome</keyword>
<accession>A0ABP7I3L0</accession>
<proteinExistence type="predicted"/>
<comment type="caution">
    <text evidence="3">The sequence shown here is derived from an EMBL/GenBank/DDBJ whole genome shotgun (WGS) entry which is preliminary data.</text>
</comment>
<evidence type="ECO:0000256" key="2">
    <source>
        <dbReference type="SAM" id="Phobius"/>
    </source>
</evidence>
<keyword evidence="2" id="KW-0812">Transmembrane</keyword>
<evidence type="ECO:0000313" key="4">
    <source>
        <dbReference type="Proteomes" id="UP001501624"/>
    </source>
</evidence>
<reference evidence="4" key="1">
    <citation type="journal article" date="2019" name="Int. J. Syst. Evol. Microbiol.">
        <title>The Global Catalogue of Microorganisms (GCM) 10K type strain sequencing project: providing services to taxonomists for standard genome sequencing and annotation.</title>
        <authorList>
            <consortium name="The Broad Institute Genomics Platform"/>
            <consortium name="The Broad Institute Genome Sequencing Center for Infectious Disease"/>
            <person name="Wu L."/>
            <person name="Ma J."/>
        </authorList>
    </citation>
    <scope>NUCLEOTIDE SEQUENCE [LARGE SCALE GENOMIC DNA]</scope>
    <source>
        <strain evidence="4">JCM 17017</strain>
    </source>
</reference>
<evidence type="ECO:0000256" key="1">
    <source>
        <dbReference type="SAM" id="MobiDB-lite"/>
    </source>
</evidence>
<feature type="compositionally biased region" description="Basic and acidic residues" evidence="1">
    <location>
        <begin position="316"/>
        <end position="360"/>
    </location>
</feature>
<feature type="region of interest" description="Disordered" evidence="1">
    <location>
        <begin position="149"/>
        <end position="474"/>
    </location>
</feature>
<sequence length="516" mass="55951">MSIFGQVWLWSAAAFVVGVLLTWLFLARPAQARSRHLERRLLAAQSAPAAQPTRTIEREPVSAPVARKEPIAAETPEAEEQHATPSWLERDSLAGRSPGYQPGSEIDDDSLFEPEEPQAEATTVFDAFGRERDDAAERGALHVGDAGLGREQVAGYGREEAERGALFEPGEAGYEQESRHGQGDAAYGREEAERGALFEPAEAGYEQESRHGQADAAGYVAEQDQAGAEREPRHGQGGQVAAQDDAGAGRKPRHGQEEPPAGRGSLFEQDQAGQAAFGQDQAGQAAFEQERPAGSLFQRDESPAEATTLFQPDPALRGEERQAVRGEERGALFGRERAPEPERGSLFDPDHAPEPARAEESAFTPFAAPEPEPPAYAFEDQPQPPAEETATETTQVLPKRQPRRSAHAFDPPKPVQPSMRTVERRAPRPEEGGRSGSLFEPTPRTRADGSVPPGPFGPGSAMPRPGGGKPSEEFTVKASVTALRYCTEDSPQYDRMIAEVWFRTADDAERVGFRPL</sequence>
<evidence type="ECO:0000313" key="3">
    <source>
        <dbReference type="EMBL" id="GAA3809493.1"/>
    </source>
</evidence>
<feature type="compositionally biased region" description="Low complexity" evidence="1">
    <location>
        <begin position="375"/>
        <end position="395"/>
    </location>
</feature>
<organism evidence="3 4">
    <name type="scientific">Amycolatopsis tucumanensis</name>
    <dbReference type="NCBI Taxonomy" id="401106"/>
    <lineage>
        <taxon>Bacteria</taxon>
        <taxon>Bacillati</taxon>
        <taxon>Actinomycetota</taxon>
        <taxon>Actinomycetes</taxon>
        <taxon>Pseudonocardiales</taxon>
        <taxon>Pseudonocardiaceae</taxon>
        <taxon>Amycolatopsis</taxon>
    </lineage>
</organism>
<keyword evidence="2" id="KW-1133">Transmembrane helix</keyword>
<feature type="compositionally biased region" description="Low complexity" evidence="1">
    <location>
        <begin position="267"/>
        <end position="287"/>
    </location>
</feature>
<feature type="compositionally biased region" description="Basic and acidic residues" evidence="1">
    <location>
        <begin position="176"/>
        <end position="196"/>
    </location>
</feature>
<evidence type="ECO:0008006" key="5">
    <source>
        <dbReference type="Google" id="ProtNLM"/>
    </source>
</evidence>
<feature type="transmembrane region" description="Helical" evidence="2">
    <location>
        <begin position="7"/>
        <end position="26"/>
    </location>
</feature>
<feature type="compositionally biased region" description="Basic and acidic residues" evidence="1">
    <location>
        <begin position="55"/>
        <end position="71"/>
    </location>
</feature>
<feature type="compositionally biased region" description="Low complexity" evidence="1">
    <location>
        <begin position="44"/>
        <end position="54"/>
    </location>
</feature>
<dbReference type="Proteomes" id="UP001501624">
    <property type="component" value="Unassembled WGS sequence"/>
</dbReference>
<name>A0ABP7I3L0_9PSEU</name>
<gene>
    <name evidence="3" type="ORF">GCM10022380_28930</name>
</gene>
<dbReference type="RefSeq" id="WP_308191147.1">
    <property type="nucleotide sequence ID" value="NZ_BAABCM010000003.1"/>
</dbReference>
<feature type="compositionally biased region" description="Basic and acidic residues" evidence="1">
    <location>
        <begin position="421"/>
        <end position="433"/>
    </location>
</feature>
<dbReference type="EMBL" id="BAABCM010000003">
    <property type="protein sequence ID" value="GAA3809493.1"/>
    <property type="molecule type" value="Genomic_DNA"/>
</dbReference>
<feature type="region of interest" description="Disordered" evidence="1">
    <location>
        <begin position="44"/>
        <end position="111"/>
    </location>
</feature>